<dbReference type="GO" id="GO:0005737">
    <property type="term" value="C:cytoplasm"/>
    <property type="evidence" value="ECO:0007669"/>
    <property type="project" value="TreeGrafter"/>
</dbReference>
<comment type="caution">
    <text evidence="8">The sequence shown here is derived from an EMBL/GenBank/DDBJ whole genome shotgun (WGS) entry which is preliminary data.</text>
</comment>
<evidence type="ECO:0000256" key="6">
    <source>
        <dbReference type="PROSITE-ProRule" id="PRU00104"/>
    </source>
</evidence>
<dbReference type="InterPro" id="IPR050409">
    <property type="entry name" value="E3_ubiq-protein_ligase"/>
</dbReference>
<dbReference type="GO" id="GO:0000209">
    <property type="term" value="P:protein polyubiquitination"/>
    <property type="evidence" value="ECO:0007669"/>
    <property type="project" value="TreeGrafter"/>
</dbReference>
<gene>
    <name evidence="8" type="ORF">H5410_030802</name>
</gene>
<comment type="catalytic activity">
    <reaction evidence="1">
        <text>S-ubiquitinyl-[E2 ubiquitin-conjugating enzyme]-L-cysteine + [acceptor protein]-L-lysine = [E2 ubiquitin-conjugating enzyme]-L-cysteine + N(6)-ubiquitinyl-[acceptor protein]-L-lysine.</text>
        <dbReference type="EC" id="2.3.2.26"/>
    </reaction>
</comment>
<feature type="domain" description="HECT" evidence="7">
    <location>
        <begin position="1"/>
        <end position="202"/>
    </location>
</feature>
<proteinExistence type="predicted"/>
<dbReference type="SUPFAM" id="SSF56204">
    <property type="entry name" value="Hect, E3 ligase catalytic domain"/>
    <property type="match status" value="1"/>
</dbReference>
<evidence type="ECO:0000256" key="1">
    <source>
        <dbReference type="ARBA" id="ARBA00000885"/>
    </source>
</evidence>
<evidence type="ECO:0000313" key="8">
    <source>
        <dbReference type="EMBL" id="KAG5599432.1"/>
    </source>
</evidence>
<dbReference type="PANTHER" id="PTHR11254:SF424">
    <property type="entry name" value="E3 UBIQUITIN-PROTEIN LIGASE UPL5"/>
    <property type="match status" value="1"/>
</dbReference>
<evidence type="ECO:0000256" key="3">
    <source>
        <dbReference type="ARBA" id="ARBA00012485"/>
    </source>
</evidence>
<dbReference type="Pfam" id="PF00632">
    <property type="entry name" value="HECT"/>
    <property type="match status" value="1"/>
</dbReference>
<dbReference type="EMBL" id="JACXVP010000006">
    <property type="protein sequence ID" value="KAG5599432.1"/>
    <property type="molecule type" value="Genomic_DNA"/>
</dbReference>
<dbReference type="PROSITE" id="PS50237">
    <property type="entry name" value="HECT"/>
    <property type="match status" value="1"/>
</dbReference>
<protein>
    <recommendedName>
        <fullName evidence="3">HECT-type E3 ubiquitin transferase</fullName>
        <ecNumber evidence="3">2.3.2.26</ecNumber>
    </recommendedName>
</protein>
<evidence type="ECO:0000313" key="9">
    <source>
        <dbReference type="Proteomes" id="UP000824120"/>
    </source>
</evidence>
<keyword evidence="4" id="KW-0808">Transferase</keyword>
<name>A0A9J5YIG2_SOLCO</name>
<dbReference type="AlphaFoldDB" id="A0A9J5YIG2"/>
<evidence type="ECO:0000256" key="4">
    <source>
        <dbReference type="ARBA" id="ARBA00022679"/>
    </source>
</evidence>
<keyword evidence="9" id="KW-1185">Reference proteome</keyword>
<dbReference type="EC" id="2.3.2.26" evidence="3"/>
<comment type="pathway">
    <text evidence="2">Protein modification; protein ubiquitination.</text>
</comment>
<organism evidence="8 9">
    <name type="scientific">Solanum commersonii</name>
    <name type="common">Commerson's wild potato</name>
    <name type="synonym">Commerson's nightshade</name>
    <dbReference type="NCBI Taxonomy" id="4109"/>
    <lineage>
        <taxon>Eukaryota</taxon>
        <taxon>Viridiplantae</taxon>
        <taxon>Streptophyta</taxon>
        <taxon>Embryophyta</taxon>
        <taxon>Tracheophyta</taxon>
        <taxon>Spermatophyta</taxon>
        <taxon>Magnoliopsida</taxon>
        <taxon>eudicotyledons</taxon>
        <taxon>Gunneridae</taxon>
        <taxon>Pentapetalae</taxon>
        <taxon>asterids</taxon>
        <taxon>lamiids</taxon>
        <taxon>Solanales</taxon>
        <taxon>Solanaceae</taxon>
        <taxon>Solanoideae</taxon>
        <taxon>Solaneae</taxon>
        <taxon>Solanum</taxon>
    </lineage>
</organism>
<dbReference type="Gene3D" id="3.90.1750.10">
    <property type="entry name" value="Hect, E3 ligase catalytic domains"/>
    <property type="match status" value="1"/>
</dbReference>
<reference evidence="8 9" key="1">
    <citation type="submission" date="2020-09" db="EMBL/GenBank/DDBJ databases">
        <title>De no assembly of potato wild relative species, Solanum commersonii.</title>
        <authorList>
            <person name="Cho K."/>
        </authorList>
    </citation>
    <scope>NUCLEOTIDE SEQUENCE [LARGE SCALE GENOMIC DNA]</scope>
    <source>
        <strain evidence="8">LZ3.2</strain>
        <tissue evidence="8">Leaf</tissue>
    </source>
</reference>
<dbReference type="GO" id="GO:0061630">
    <property type="term" value="F:ubiquitin protein ligase activity"/>
    <property type="evidence" value="ECO:0007669"/>
    <property type="project" value="UniProtKB-EC"/>
</dbReference>
<dbReference type="PANTHER" id="PTHR11254">
    <property type="entry name" value="HECT DOMAIN UBIQUITIN-PROTEIN LIGASE"/>
    <property type="match status" value="1"/>
</dbReference>
<dbReference type="GO" id="GO:0006511">
    <property type="term" value="P:ubiquitin-dependent protein catabolic process"/>
    <property type="evidence" value="ECO:0007669"/>
    <property type="project" value="TreeGrafter"/>
</dbReference>
<dbReference type="Proteomes" id="UP000824120">
    <property type="component" value="Chromosome 6"/>
</dbReference>
<evidence type="ECO:0000259" key="7">
    <source>
        <dbReference type="PROSITE" id="PS50237"/>
    </source>
</evidence>
<dbReference type="SMART" id="SM00119">
    <property type="entry name" value="HECTc"/>
    <property type="match status" value="1"/>
</dbReference>
<accession>A0A9J5YIG2</accession>
<evidence type="ECO:0000256" key="5">
    <source>
        <dbReference type="ARBA" id="ARBA00022786"/>
    </source>
</evidence>
<sequence>MFSTKCRNISHLPSVLAAASEVNLLHLEYFWFFGRMTVLALAYDVQIRVVFDRIFFLQLAGKGVLLEDIRDADPFLYHGCKEVLNMDAKTKDQDVLGLTFVCEVESLGLRREIELCRNGKDTVVDNKNMETYVNLLIQHHYVTSIVDHVTYFLEGFSDVITMSRLPSFFRCLSLEDFKLMLGGRSDIFVEDWKAHTDYHGYE</sequence>
<dbReference type="OrthoDB" id="8068875at2759"/>
<comment type="caution">
    <text evidence="6">Lacks conserved residue(s) required for the propagation of feature annotation.</text>
</comment>
<dbReference type="InterPro" id="IPR035983">
    <property type="entry name" value="Hect_E3_ubiquitin_ligase"/>
</dbReference>
<dbReference type="Gene3D" id="3.30.2160.10">
    <property type="entry name" value="Hect, E3 ligase catalytic domain"/>
    <property type="match status" value="1"/>
</dbReference>
<dbReference type="InterPro" id="IPR000569">
    <property type="entry name" value="HECT_dom"/>
</dbReference>
<evidence type="ECO:0000256" key="2">
    <source>
        <dbReference type="ARBA" id="ARBA00004906"/>
    </source>
</evidence>
<keyword evidence="5 6" id="KW-0833">Ubl conjugation pathway</keyword>